<feature type="compositionally biased region" description="Low complexity" evidence="1">
    <location>
        <begin position="84"/>
        <end position="98"/>
    </location>
</feature>
<keyword evidence="3" id="KW-1185">Reference proteome</keyword>
<sequence length="206" mass="22881">MVPKQRKQARQQTSQQKPQARPSSTSHDIDLPSIPIQVYEATAPGTVVVLPKLSGEDQQVQLPIWSSISRWEACQQLDPDPRRPSTTRTSSDSLLSPTETGFNAVPPRSGRHCWLLICTSSAPRITRHSTTHSISHDSDSFGTPDTAEANALRPPACHIPDLLFVYRRKLPGFPTCLGTPPSSYFPFLNGQILFTHQSDEDLNTHY</sequence>
<proteinExistence type="predicted"/>
<feature type="region of interest" description="Disordered" evidence="1">
    <location>
        <begin position="1"/>
        <end position="31"/>
    </location>
</feature>
<accession>A0A370PY04</accession>
<feature type="compositionally biased region" description="Low complexity" evidence="1">
    <location>
        <begin position="10"/>
        <end position="22"/>
    </location>
</feature>
<reference evidence="2 3" key="1">
    <citation type="submission" date="2018-07" db="EMBL/GenBank/DDBJ databases">
        <title>Section-level genome sequencing of Aspergillus section Nigri to investigate inter- and intra-species variation.</title>
        <authorList>
            <consortium name="DOE Joint Genome Institute"/>
            <person name="Vesth T.C."/>
            <person name="Nybo J.L."/>
            <person name="Theobald S."/>
            <person name="Frisvad J.C."/>
            <person name="Larsen T.O."/>
            <person name="Nielsen K.F."/>
            <person name="Hoof J.B."/>
            <person name="Brandl J."/>
            <person name="Salamov A."/>
            <person name="Riley R."/>
            <person name="Gladden J.M."/>
            <person name="Phatale P."/>
            <person name="Nielsen M.T."/>
            <person name="Lyhne E.K."/>
            <person name="Kogle M.E."/>
            <person name="Strasser K."/>
            <person name="McDonnell E."/>
            <person name="Barry K."/>
            <person name="Clum A."/>
            <person name="Chen C."/>
            <person name="Nolan M."/>
            <person name="Sandor L."/>
            <person name="Kuo A."/>
            <person name="Lipzen A."/>
            <person name="Hainaut M."/>
            <person name="Drula E."/>
            <person name="Tsang A."/>
            <person name="Magnuson J.K."/>
            <person name="Henrissat B."/>
            <person name="Wiebenga A."/>
            <person name="Simmons B.A."/>
            <person name="Makela M.R."/>
            <person name="De vries R.P."/>
            <person name="Grigoriev I.V."/>
            <person name="Mortensen U.H."/>
            <person name="Baker S.E."/>
            <person name="Andersen M.R."/>
        </authorList>
    </citation>
    <scope>NUCLEOTIDE SEQUENCE [LARGE SCALE GENOMIC DNA]</scope>
    <source>
        <strain evidence="2 3">ATCC 13157</strain>
    </source>
</reference>
<dbReference type="AlphaFoldDB" id="A0A370PY04"/>
<evidence type="ECO:0000313" key="2">
    <source>
        <dbReference type="EMBL" id="RDK47057.1"/>
    </source>
</evidence>
<feature type="region of interest" description="Disordered" evidence="1">
    <location>
        <begin position="76"/>
        <end position="104"/>
    </location>
</feature>
<protein>
    <submittedName>
        <fullName evidence="2">Uncharacterized protein</fullName>
    </submittedName>
</protein>
<dbReference type="EMBL" id="KZ851845">
    <property type="protein sequence ID" value="RDK47057.1"/>
    <property type="molecule type" value="Genomic_DNA"/>
</dbReference>
<evidence type="ECO:0000256" key="1">
    <source>
        <dbReference type="SAM" id="MobiDB-lite"/>
    </source>
</evidence>
<dbReference type="Proteomes" id="UP000254937">
    <property type="component" value="Unassembled WGS sequence"/>
</dbReference>
<gene>
    <name evidence="2" type="ORF">M752DRAFT_261994</name>
</gene>
<organism evidence="2 3">
    <name type="scientific">Aspergillus phoenicis ATCC 13157</name>
    <dbReference type="NCBI Taxonomy" id="1353007"/>
    <lineage>
        <taxon>Eukaryota</taxon>
        <taxon>Fungi</taxon>
        <taxon>Dikarya</taxon>
        <taxon>Ascomycota</taxon>
        <taxon>Pezizomycotina</taxon>
        <taxon>Eurotiomycetes</taxon>
        <taxon>Eurotiomycetidae</taxon>
        <taxon>Eurotiales</taxon>
        <taxon>Aspergillaceae</taxon>
        <taxon>Aspergillus</taxon>
    </lineage>
</organism>
<name>A0A370PY04_ASPPH</name>
<evidence type="ECO:0000313" key="3">
    <source>
        <dbReference type="Proteomes" id="UP000254937"/>
    </source>
</evidence>